<dbReference type="EMBL" id="MU251582">
    <property type="protein sequence ID" value="KAG9231774.1"/>
    <property type="molecule type" value="Genomic_DNA"/>
</dbReference>
<dbReference type="OrthoDB" id="3557178at2759"/>
<dbReference type="AlphaFoldDB" id="A0A9P7YDP6"/>
<comment type="caution">
    <text evidence="4">The sequence shown here is derived from an EMBL/GenBank/DDBJ whole genome shotgun (WGS) entry which is preliminary data.</text>
</comment>
<feature type="signal peptide" evidence="3">
    <location>
        <begin position="1"/>
        <end position="21"/>
    </location>
</feature>
<feature type="compositionally biased region" description="Polar residues" evidence="1">
    <location>
        <begin position="294"/>
        <end position="309"/>
    </location>
</feature>
<proteinExistence type="predicted"/>
<feature type="compositionally biased region" description="Polar residues" evidence="1">
    <location>
        <begin position="379"/>
        <end position="389"/>
    </location>
</feature>
<accession>A0A9P7YDP6</accession>
<evidence type="ECO:0000256" key="3">
    <source>
        <dbReference type="SAM" id="SignalP"/>
    </source>
</evidence>
<protein>
    <recommendedName>
        <fullName evidence="6">Mid2 domain-containing protein</fullName>
    </recommendedName>
</protein>
<organism evidence="4 5">
    <name type="scientific">Amylocarpus encephaloides</name>
    <dbReference type="NCBI Taxonomy" id="45428"/>
    <lineage>
        <taxon>Eukaryota</taxon>
        <taxon>Fungi</taxon>
        <taxon>Dikarya</taxon>
        <taxon>Ascomycota</taxon>
        <taxon>Pezizomycotina</taxon>
        <taxon>Leotiomycetes</taxon>
        <taxon>Helotiales</taxon>
        <taxon>Helotiales incertae sedis</taxon>
        <taxon>Amylocarpus</taxon>
    </lineage>
</organism>
<keyword evidence="2" id="KW-1133">Transmembrane helix</keyword>
<evidence type="ECO:0000313" key="4">
    <source>
        <dbReference type="EMBL" id="KAG9231774.1"/>
    </source>
</evidence>
<keyword evidence="2" id="KW-0472">Membrane</keyword>
<keyword evidence="5" id="KW-1185">Reference proteome</keyword>
<feature type="transmembrane region" description="Helical" evidence="2">
    <location>
        <begin position="179"/>
        <end position="203"/>
    </location>
</feature>
<keyword evidence="2" id="KW-0812">Transmembrane</keyword>
<evidence type="ECO:0000256" key="2">
    <source>
        <dbReference type="SAM" id="Phobius"/>
    </source>
</evidence>
<evidence type="ECO:0000256" key="1">
    <source>
        <dbReference type="SAM" id="MobiDB-lite"/>
    </source>
</evidence>
<evidence type="ECO:0008006" key="6">
    <source>
        <dbReference type="Google" id="ProtNLM"/>
    </source>
</evidence>
<reference evidence="4" key="1">
    <citation type="journal article" date="2021" name="IMA Fungus">
        <title>Genomic characterization of three marine fungi, including Emericellopsis atlantica sp. nov. with signatures of a generalist lifestyle and marine biomass degradation.</title>
        <authorList>
            <person name="Hagestad O.C."/>
            <person name="Hou L."/>
            <person name="Andersen J.H."/>
            <person name="Hansen E.H."/>
            <person name="Altermark B."/>
            <person name="Li C."/>
            <person name="Kuhnert E."/>
            <person name="Cox R.J."/>
            <person name="Crous P.W."/>
            <person name="Spatafora J.W."/>
            <person name="Lail K."/>
            <person name="Amirebrahimi M."/>
            <person name="Lipzen A."/>
            <person name="Pangilinan J."/>
            <person name="Andreopoulos W."/>
            <person name="Hayes R.D."/>
            <person name="Ng V."/>
            <person name="Grigoriev I.V."/>
            <person name="Jackson S.A."/>
            <person name="Sutton T.D.S."/>
            <person name="Dobson A.D.W."/>
            <person name="Rama T."/>
        </authorList>
    </citation>
    <scope>NUCLEOTIDE SEQUENCE</scope>
    <source>
        <strain evidence="4">TRa018bII</strain>
    </source>
</reference>
<gene>
    <name evidence="4" type="ORF">BJ875DRAFT_106376</name>
</gene>
<feature type="region of interest" description="Disordered" evidence="1">
    <location>
        <begin position="255"/>
        <end position="389"/>
    </location>
</feature>
<dbReference type="Proteomes" id="UP000824998">
    <property type="component" value="Unassembled WGS sequence"/>
</dbReference>
<name>A0A9P7YDP6_9HELO</name>
<feature type="compositionally biased region" description="Polar residues" evidence="1">
    <location>
        <begin position="330"/>
        <end position="352"/>
    </location>
</feature>
<evidence type="ECO:0000313" key="5">
    <source>
        <dbReference type="Proteomes" id="UP000824998"/>
    </source>
</evidence>
<sequence>MSISSLLVVLSSCAFNVFANAIPDPMITAAAVLPRQDSGQRFIGYYSTTGEQTWDSARCASSSTWTTSGRYGRCCSSGSSCERSDFATSCSRDYAIYPYTSLSCLFTCNTDYIYESSGDSLPTRWVGCASSSRYTSFYRSAPATAVFYPNSVTDDAPTTTSEPTKPVTPIPVVKKKSKIWIVGVVLGVVALLAIIGIVAFILISRKKKKARAAAIAAGQSNYGAPPPGAFQQQAAMQQAQYMQPPPGGMAPMQQPYGAPPPEGGYYTQDPKPIYQGGPPQSPPPPVWTPSQNQAMPNTMPTPTSPQTRHVSLAPSDMTAVEQQRDMTKSPGGTVSEMGSSQNNLGSNPSVATSPGGMAHLSSVGEAVAGEPPKAAHVNGHTNRGASELQ</sequence>
<feature type="chain" id="PRO_5040501721" description="Mid2 domain-containing protein" evidence="3">
    <location>
        <begin position="22"/>
        <end position="389"/>
    </location>
</feature>
<keyword evidence="3" id="KW-0732">Signal</keyword>